<dbReference type="EMBL" id="PYAL01000004">
    <property type="protein sequence ID" value="RXN87978.1"/>
    <property type="molecule type" value="Genomic_DNA"/>
</dbReference>
<dbReference type="OrthoDB" id="9807065at2"/>
<accession>A0A4Q1HIF0</accession>
<dbReference type="AlphaFoldDB" id="A0A4Q1HIF0"/>
<gene>
    <name evidence="1" type="ORF">C7R54_15485</name>
</gene>
<proteinExistence type="predicted"/>
<comment type="caution">
    <text evidence="1">The sequence shown here is derived from an EMBL/GenBank/DDBJ whole genome shotgun (WGS) entry which is preliminary data.</text>
</comment>
<dbReference type="SUPFAM" id="SSF57938">
    <property type="entry name" value="DnaJ/Hsp40 cysteine-rich domain"/>
    <property type="match status" value="1"/>
</dbReference>
<protein>
    <submittedName>
        <fullName evidence="1">Uncharacterized protein</fullName>
    </submittedName>
</protein>
<keyword evidence="2" id="KW-1185">Reference proteome</keyword>
<name>A0A4Q1HIF0_9BURK</name>
<dbReference type="RefSeq" id="WP_129151346.1">
    <property type="nucleotide sequence ID" value="NZ_JBHSDO010000011.1"/>
</dbReference>
<evidence type="ECO:0000313" key="1">
    <source>
        <dbReference type="EMBL" id="RXN87978.1"/>
    </source>
</evidence>
<evidence type="ECO:0000313" key="2">
    <source>
        <dbReference type="Proteomes" id="UP000290849"/>
    </source>
</evidence>
<dbReference type="InterPro" id="IPR036410">
    <property type="entry name" value="HSP_DnaJ_Cys-rich_dom_sf"/>
</dbReference>
<reference evidence="1 2" key="1">
    <citation type="journal article" date="2017" name="Int. J. Syst. Evol. Microbiol.">
        <title>Achromobacter aloeverae sp. nov., isolated from the root of Aloe vera (L.) Burm.f.</title>
        <authorList>
            <person name="Kuncharoen N."/>
            <person name="Muramatsu Y."/>
            <person name="Shibata C."/>
            <person name="Kamakura Y."/>
            <person name="Nakagawa Y."/>
            <person name="Tanasupawat S."/>
        </authorList>
    </citation>
    <scope>NUCLEOTIDE SEQUENCE [LARGE SCALE GENOMIC DNA]</scope>
    <source>
        <strain evidence="1 2">AVA-1</strain>
    </source>
</reference>
<dbReference type="Proteomes" id="UP000290849">
    <property type="component" value="Unassembled WGS sequence"/>
</dbReference>
<sequence>MIDPNHDIVPTLRMFNGVMTGIAADEIERLRARVKELEAAPIQQAGVDACGRCDGSGESMVLIGVGPDAHDALRPCPDCKGTGDATPAAQGDERAILDDLSKWAHTKECATDGAISVFWGEIHPFVARARAALARQQGGGDAELNDKALIIAKEIALLWGRDRSQFVSRIQVPVIEAMLWAREHGTGDSDAERLRAMACEWDRARRGVDSRMPIWDALCEAIGDNADGNGMRAAIDTARAQRAEGEQS</sequence>
<organism evidence="1 2">
    <name type="scientific">Achromobacter aloeverae</name>
    <dbReference type="NCBI Taxonomy" id="1750518"/>
    <lineage>
        <taxon>Bacteria</taxon>
        <taxon>Pseudomonadati</taxon>
        <taxon>Pseudomonadota</taxon>
        <taxon>Betaproteobacteria</taxon>
        <taxon>Burkholderiales</taxon>
        <taxon>Alcaligenaceae</taxon>
        <taxon>Achromobacter</taxon>
    </lineage>
</organism>